<dbReference type="Pfam" id="PF00248">
    <property type="entry name" value="Aldo_ket_red"/>
    <property type="match status" value="1"/>
</dbReference>
<dbReference type="GO" id="GO:0016491">
    <property type="term" value="F:oxidoreductase activity"/>
    <property type="evidence" value="ECO:0007669"/>
    <property type="project" value="UniProtKB-KW"/>
</dbReference>
<dbReference type="Proteomes" id="UP000585474">
    <property type="component" value="Unassembled WGS sequence"/>
</dbReference>
<evidence type="ECO:0000313" key="4">
    <source>
        <dbReference type="EMBL" id="GFZ12652.1"/>
    </source>
</evidence>
<keyword evidence="1" id="KW-0521">NADP</keyword>
<dbReference type="EMBL" id="BJWL01000023">
    <property type="protein sequence ID" value="GFZ12652.1"/>
    <property type="molecule type" value="Genomic_DNA"/>
</dbReference>
<evidence type="ECO:0000256" key="1">
    <source>
        <dbReference type="ARBA" id="ARBA00022857"/>
    </source>
</evidence>
<protein>
    <submittedName>
        <fullName evidence="4">NAD(P)-linked oxidoreductase superfamily protein</fullName>
    </submittedName>
</protein>
<evidence type="ECO:0000256" key="2">
    <source>
        <dbReference type="ARBA" id="ARBA00023002"/>
    </source>
</evidence>
<keyword evidence="2" id="KW-0560">Oxidoreductase</keyword>
<name>A0A7J0GPD2_9ERIC</name>
<reference evidence="4 5" key="1">
    <citation type="submission" date="2019-07" db="EMBL/GenBank/DDBJ databases">
        <title>De Novo Assembly of kiwifruit Actinidia rufa.</title>
        <authorList>
            <person name="Sugita-Konishi S."/>
            <person name="Sato K."/>
            <person name="Mori E."/>
            <person name="Abe Y."/>
            <person name="Kisaki G."/>
            <person name="Hamano K."/>
            <person name="Suezawa K."/>
            <person name="Otani M."/>
            <person name="Fukuda T."/>
            <person name="Manabe T."/>
            <person name="Gomi K."/>
            <person name="Tabuchi M."/>
            <person name="Akimitsu K."/>
            <person name="Kataoka I."/>
        </authorList>
    </citation>
    <scope>NUCLEOTIDE SEQUENCE [LARGE SCALE GENOMIC DNA]</scope>
    <source>
        <strain evidence="5">cv. Fuchu</strain>
    </source>
</reference>
<feature type="domain" description="NADP-dependent oxidoreductase" evidence="3">
    <location>
        <begin position="37"/>
        <end position="126"/>
    </location>
</feature>
<organism evidence="4 5">
    <name type="scientific">Actinidia rufa</name>
    <dbReference type="NCBI Taxonomy" id="165716"/>
    <lineage>
        <taxon>Eukaryota</taxon>
        <taxon>Viridiplantae</taxon>
        <taxon>Streptophyta</taxon>
        <taxon>Embryophyta</taxon>
        <taxon>Tracheophyta</taxon>
        <taxon>Spermatophyta</taxon>
        <taxon>Magnoliopsida</taxon>
        <taxon>eudicotyledons</taxon>
        <taxon>Gunneridae</taxon>
        <taxon>Pentapetalae</taxon>
        <taxon>asterids</taxon>
        <taxon>Ericales</taxon>
        <taxon>Actinidiaceae</taxon>
        <taxon>Actinidia</taxon>
    </lineage>
</organism>
<dbReference type="AlphaFoldDB" id="A0A7J0GPD2"/>
<dbReference type="PANTHER" id="PTHR43625">
    <property type="entry name" value="AFLATOXIN B1 ALDEHYDE REDUCTASE"/>
    <property type="match status" value="1"/>
</dbReference>
<dbReference type="OrthoDB" id="37537at2759"/>
<dbReference type="InterPro" id="IPR023210">
    <property type="entry name" value="NADP_OxRdtase_dom"/>
</dbReference>
<accession>A0A7J0GPD2</accession>
<keyword evidence="5" id="KW-1185">Reference proteome</keyword>
<dbReference type="PANTHER" id="PTHR43625:SF40">
    <property type="entry name" value="ALDO-KETO REDUCTASE YAKC [NADP(+)]"/>
    <property type="match status" value="1"/>
</dbReference>
<dbReference type="InterPro" id="IPR036812">
    <property type="entry name" value="NAD(P)_OxRdtase_dom_sf"/>
</dbReference>
<evidence type="ECO:0000259" key="3">
    <source>
        <dbReference type="Pfam" id="PF00248"/>
    </source>
</evidence>
<sequence length="200" mass="22175">MKLGSQGLEVSAHGLGCMGLTGGSGPPKPDVEIIGRIQSGISFFDTSDFYGAFANEILLGKNVKGGWRERVEWGTKFGISFGNGKGEVRGDPAYVRAAYEASLKRLDTHCINLYYQHCIDTRVPIEVTHLPRFQPENLKHNKTIFERANEIAERFQPQLAFDVCPIPGTTKIENLNNNIGALSLKLSPQEKVETQIHRFS</sequence>
<dbReference type="Gene3D" id="3.20.20.100">
    <property type="entry name" value="NADP-dependent oxidoreductase domain"/>
    <property type="match status" value="2"/>
</dbReference>
<dbReference type="InterPro" id="IPR050791">
    <property type="entry name" value="Aldo-Keto_reductase"/>
</dbReference>
<dbReference type="GO" id="GO:0005737">
    <property type="term" value="C:cytoplasm"/>
    <property type="evidence" value="ECO:0007669"/>
    <property type="project" value="TreeGrafter"/>
</dbReference>
<comment type="caution">
    <text evidence="4">The sequence shown here is derived from an EMBL/GenBank/DDBJ whole genome shotgun (WGS) entry which is preliminary data.</text>
</comment>
<proteinExistence type="predicted"/>
<gene>
    <name evidence="4" type="ORF">Acr_23g0010370</name>
</gene>
<dbReference type="SUPFAM" id="SSF51430">
    <property type="entry name" value="NAD(P)-linked oxidoreductase"/>
    <property type="match status" value="1"/>
</dbReference>
<evidence type="ECO:0000313" key="5">
    <source>
        <dbReference type="Proteomes" id="UP000585474"/>
    </source>
</evidence>